<dbReference type="GO" id="GO:0042147">
    <property type="term" value="P:retrograde transport, endosome to Golgi"/>
    <property type="evidence" value="ECO:0007669"/>
    <property type="project" value="InterPro"/>
</dbReference>
<comment type="similarity">
    <text evidence="4">Belongs to the sorting nexin family.</text>
</comment>
<comment type="subcellular location">
    <subcellularLocation>
        <location evidence="3">Cytoplasm</location>
    </subcellularLocation>
    <subcellularLocation>
        <location evidence="2">Membrane</location>
        <topology evidence="2">Peripheral membrane protein</topology>
        <orientation evidence="2">Cytoplasmic side</orientation>
    </subcellularLocation>
</comment>
<feature type="region of interest" description="Disordered" evidence="11">
    <location>
        <begin position="1"/>
        <end position="69"/>
    </location>
</feature>
<name>A0A261Y7D7_9FUNG</name>
<gene>
    <name evidence="13" type="ORF">BZG36_00632</name>
</gene>
<evidence type="ECO:0000256" key="11">
    <source>
        <dbReference type="SAM" id="MobiDB-lite"/>
    </source>
</evidence>
<feature type="domain" description="PX" evidence="12">
    <location>
        <begin position="271"/>
        <end position="379"/>
    </location>
</feature>
<dbReference type="SUPFAM" id="SSF64268">
    <property type="entry name" value="PX domain"/>
    <property type="match status" value="1"/>
</dbReference>
<evidence type="ECO:0000256" key="9">
    <source>
        <dbReference type="ARBA" id="ARBA00023136"/>
    </source>
</evidence>
<dbReference type="Gene3D" id="1.20.1270.60">
    <property type="entry name" value="Arfaptin homology (AH) domain/BAR domain"/>
    <property type="match status" value="1"/>
</dbReference>
<dbReference type="PANTHER" id="PTHR47554:SF1">
    <property type="entry name" value="SORTING NEXIN MVP1"/>
    <property type="match status" value="1"/>
</dbReference>
<evidence type="ECO:0000256" key="1">
    <source>
        <dbReference type="ARBA" id="ARBA00002474"/>
    </source>
</evidence>
<dbReference type="InterPro" id="IPR001683">
    <property type="entry name" value="PX_dom"/>
</dbReference>
<accession>A0A261Y7D7</accession>
<evidence type="ECO:0000313" key="14">
    <source>
        <dbReference type="Proteomes" id="UP000242875"/>
    </source>
</evidence>
<keyword evidence="6" id="KW-0813">Transport</keyword>
<dbReference type="Pfam" id="PF19566">
    <property type="entry name" value="Snx8_BAR_dom"/>
    <property type="match status" value="1"/>
</dbReference>
<dbReference type="Gene3D" id="1.10.238.10">
    <property type="entry name" value="EF-hand"/>
    <property type="match status" value="1"/>
</dbReference>
<feature type="region of interest" description="Disordered" evidence="11">
    <location>
        <begin position="205"/>
        <end position="267"/>
    </location>
</feature>
<dbReference type="EMBL" id="MVBO01000003">
    <property type="protein sequence ID" value="OZJ06509.1"/>
    <property type="molecule type" value="Genomic_DNA"/>
</dbReference>
<dbReference type="Pfam" id="PF00787">
    <property type="entry name" value="PX"/>
    <property type="match status" value="1"/>
</dbReference>
<keyword evidence="8" id="KW-0653">Protein transport</keyword>
<evidence type="ECO:0000256" key="5">
    <source>
        <dbReference type="ARBA" id="ARBA00014268"/>
    </source>
</evidence>
<feature type="compositionally biased region" description="Polar residues" evidence="11">
    <location>
        <begin position="205"/>
        <end position="233"/>
    </location>
</feature>
<organism evidence="13 14">
    <name type="scientific">Bifiguratus adelaidae</name>
    <dbReference type="NCBI Taxonomy" id="1938954"/>
    <lineage>
        <taxon>Eukaryota</taxon>
        <taxon>Fungi</taxon>
        <taxon>Fungi incertae sedis</taxon>
        <taxon>Mucoromycota</taxon>
        <taxon>Mucoromycotina</taxon>
        <taxon>Endogonomycetes</taxon>
        <taxon>Endogonales</taxon>
        <taxon>Endogonales incertae sedis</taxon>
        <taxon>Bifiguratus</taxon>
    </lineage>
</organism>
<evidence type="ECO:0000256" key="7">
    <source>
        <dbReference type="ARBA" id="ARBA00022490"/>
    </source>
</evidence>
<dbReference type="InterPro" id="IPR027267">
    <property type="entry name" value="AH/BAR_dom_sf"/>
</dbReference>
<sequence length="644" mass="71929">MLEEDSFSASFFSSSNTSPRGSQATPDLTAPAFPSPFDVSDPWSTSAPAPDHRNGSALGTQSTSKGSALDSGANGSIIGHYSSMPSLGHHEVNVSVATVLAGIQLPLIYETAWKHAGPSANRVSVGNLTKVLEFSGLTKSSIQKILDTAVSATASSISRNEFNVALALAALAQKNMTISLENLAEHRDDLPQPNLPGIETLIVQPQSSSRSATNIAADNDPWRTSTQPTQSSIDALGPGPTSPTPTPRRAPALRTGDAEADTSDETGRLLGPDIVTVAVVPEKEGFLFKHVNYVVESQQLNTHAIRRYSDFWWLMEVLVKRYPFRILPSLPPKKLGGMDDNFLEKRRKGLTRFINFIIRHPVLRQDEVVRTYLREPMDITTWRKQYPPVLDEEFLRKNSTLNLEEIEGRIPSDLEDRLAKARKRLQPALEHYANMCYIMERLIKRQEAQATDCIRWSLALNSLSESDRECHVEDCYNCGQIVQGYEQVASHLQRVSSMYDDDATLSSDTVLENLKRHRDLLNAFKEMLDRRDRLATNNIESLQKRVANNQVKLNQIRGVPGEESNADKLQKSIESDQQSIVTQMRRQTYTNFNLANELDFFHHNNLFVAKMYSDFMESQTKFQVSLADLWKKDSTSVGAFFGLA</sequence>
<dbReference type="AlphaFoldDB" id="A0A261Y7D7"/>
<dbReference type="SMART" id="SM00312">
    <property type="entry name" value="PX"/>
    <property type="match status" value="1"/>
</dbReference>
<evidence type="ECO:0000259" key="12">
    <source>
        <dbReference type="PROSITE" id="PS50195"/>
    </source>
</evidence>
<proteinExistence type="inferred from homology"/>
<dbReference type="OrthoDB" id="10064318at2759"/>
<evidence type="ECO:0000313" key="13">
    <source>
        <dbReference type="EMBL" id="OZJ06509.1"/>
    </source>
</evidence>
<dbReference type="GO" id="GO:0005768">
    <property type="term" value="C:endosome"/>
    <property type="evidence" value="ECO:0007669"/>
    <property type="project" value="TreeGrafter"/>
</dbReference>
<keyword evidence="9" id="KW-0472">Membrane</keyword>
<feature type="compositionally biased region" description="Polar residues" evidence="11">
    <location>
        <begin position="57"/>
        <end position="66"/>
    </location>
</feature>
<dbReference type="Proteomes" id="UP000242875">
    <property type="component" value="Unassembled WGS sequence"/>
</dbReference>
<evidence type="ECO:0000256" key="3">
    <source>
        <dbReference type="ARBA" id="ARBA00004496"/>
    </source>
</evidence>
<dbReference type="Gene3D" id="3.30.1520.10">
    <property type="entry name" value="Phox-like domain"/>
    <property type="match status" value="1"/>
</dbReference>
<dbReference type="CDD" id="cd06866">
    <property type="entry name" value="PX_SNX8_Mvp1p_like"/>
    <property type="match status" value="1"/>
</dbReference>
<evidence type="ECO:0000256" key="2">
    <source>
        <dbReference type="ARBA" id="ARBA00004287"/>
    </source>
</evidence>
<dbReference type="GO" id="GO:0005829">
    <property type="term" value="C:cytosol"/>
    <property type="evidence" value="ECO:0007669"/>
    <property type="project" value="GOC"/>
</dbReference>
<dbReference type="InterPro" id="IPR045734">
    <property type="entry name" value="Snx8_BAR_dom"/>
</dbReference>
<evidence type="ECO:0000256" key="10">
    <source>
        <dbReference type="ARBA" id="ARBA00072009"/>
    </source>
</evidence>
<comment type="caution">
    <text evidence="13">The sequence shown here is derived from an EMBL/GenBank/DDBJ whole genome shotgun (WGS) entry which is preliminary data.</text>
</comment>
<reference evidence="13 14" key="1">
    <citation type="journal article" date="2017" name="Mycologia">
        <title>Bifiguratus adelaidae, gen. et sp. nov., a new member of Mucoromycotina in endophytic and soil-dwelling habitats.</title>
        <authorList>
            <person name="Torres-Cruz T.J."/>
            <person name="Billingsley Tobias T.L."/>
            <person name="Almatruk M."/>
            <person name="Hesse C."/>
            <person name="Kuske C.R."/>
            <person name="Desiro A."/>
            <person name="Benucci G.M."/>
            <person name="Bonito G."/>
            <person name="Stajich J.E."/>
            <person name="Dunlap C."/>
            <person name="Arnold A.E."/>
            <person name="Porras-Alfaro A."/>
        </authorList>
    </citation>
    <scope>NUCLEOTIDE SEQUENCE [LARGE SCALE GENOMIC DNA]</scope>
    <source>
        <strain evidence="13 14">AZ0501</strain>
    </source>
</reference>
<dbReference type="GO" id="GO:0016020">
    <property type="term" value="C:membrane"/>
    <property type="evidence" value="ECO:0007669"/>
    <property type="project" value="UniProtKB-SubCell"/>
</dbReference>
<dbReference type="FunFam" id="3.30.1520.10:FF:000042">
    <property type="entry name" value="Sorting nexin mvp1"/>
    <property type="match status" value="1"/>
</dbReference>
<dbReference type="GO" id="GO:0006623">
    <property type="term" value="P:protein targeting to vacuole"/>
    <property type="evidence" value="ECO:0007669"/>
    <property type="project" value="TreeGrafter"/>
</dbReference>
<evidence type="ECO:0000256" key="6">
    <source>
        <dbReference type="ARBA" id="ARBA00022448"/>
    </source>
</evidence>
<dbReference type="PANTHER" id="PTHR47554">
    <property type="entry name" value="SORTING NEXIN MVP1"/>
    <property type="match status" value="1"/>
</dbReference>
<evidence type="ECO:0000256" key="4">
    <source>
        <dbReference type="ARBA" id="ARBA00010883"/>
    </source>
</evidence>
<dbReference type="InterPro" id="IPR036871">
    <property type="entry name" value="PX_dom_sf"/>
</dbReference>
<evidence type="ECO:0000256" key="8">
    <source>
        <dbReference type="ARBA" id="ARBA00022927"/>
    </source>
</evidence>
<dbReference type="GO" id="GO:0032266">
    <property type="term" value="F:phosphatidylinositol-3-phosphate binding"/>
    <property type="evidence" value="ECO:0007669"/>
    <property type="project" value="TreeGrafter"/>
</dbReference>
<dbReference type="InterPro" id="IPR035704">
    <property type="entry name" value="SNX8/Mvp1_PX"/>
</dbReference>
<keyword evidence="7" id="KW-0963">Cytoplasm</keyword>
<dbReference type="PROSITE" id="PS50195">
    <property type="entry name" value="PX"/>
    <property type="match status" value="1"/>
</dbReference>
<comment type="function">
    <text evidence="1">Required for vacuolar protein sorting.</text>
</comment>
<feature type="compositionally biased region" description="Polar residues" evidence="11">
    <location>
        <begin position="16"/>
        <end position="26"/>
    </location>
</feature>
<dbReference type="InterPro" id="IPR028662">
    <property type="entry name" value="SNX8/Mvp1"/>
</dbReference>
<keyword evidence="14" id="KW-1185">Reference proteome</keyword>
<protein>
    <recommendedName>
        <fullName evidence="5">Sorting nexin MVP1</fullName>
    </recommendedName>
    <alternativeName>
        <fullName evidence="10">Sorting nexin mvp1</fullName>
    </alternativeName>
</protein>